<name>A0A7T8GNF9_CALRO</name>
<reference evidence="2" key="1">
    <citation type="submission" date="2021-01" db="EMBL/GenBank/DDBJ databases">
        <title>Caligus Genome Assembly.</title>
        <authorList>
            <person name="Gallardo-Escarate C."/>
        </authorList>
    </citation>
    <scope>NUCLEOTIDE SEQUENCE [LARGE SCALE GENOMIC DNA]</scope>
</reference>
<keyword evidence="2" id="KW-1185">Reference proteome</keyword>
<sequence>IDQNPLDLVGQRSAFIDRPRGHHSFLPQRFRHQSLELECTMIFPEDRGLGCSVLVKHL</sequence>
<organism evidence="1 2">
    <name type="scientific">Caligus rogercresseyi</name>
    <name type="common">Sea louse</name>
    <dbReference type="NCBI Taxonomy" id="217165"/>
    <lineage>
        <taxon>Eukaryota</taxon>
        <taxon>Metazoa</taxon>
        <taxon>Ecdysozoa</taxon>
        <taxon>Arthropoda</taxon>
        <taxon>Crustacea</taxon>
        <taxon>Multicrustacea</taxon>
        <taxon>Hexanauplia</taxon>
        <taxon>Copepoda</taxon>
        <taxon>Siphonostomatoida</taxon>
        <taxon>Caligidae</taxon>
        <taxon>Caligus</taxon>
    </lineage>
</organism>
<dbReference type="EMBL" id="CP045906">
    <property type="protein sequence ID" value="QQP34667.1"/>
    <property type="molecule type" value="Genomic_DNA"/>
</dbReference>
<gene>
    <name evidence="1" type="ORF">FKW44_022631</name>
</gene>
<protein>
    <submittedName>
        <fullName evidence="1">Uncharacterized protein</fullName>
    </submittedName>
</protein>
<accession>A0A7T8GNF9</accession>
<proteinExistence type="predicted"/>
<dbReference type="Proteomes" id="UP000595437">
    <property type="component" value="Chromosome 17"/>
</dbReference>
<evidence type="ECO:0000313" key="1">
    <source>
        <dbReference type="EMBL" id="QQP34667.1"/>
    </source>
</evidence>
<dbReference type="AlphaFoldDB" id="A0A7T8GNF9"/>
<feature type="non-terminal residue" evidence="1">
    <location>
        <position position="58"/>
    </location>
</feature>
<evidence type="ECO:0000313" key="2">
    <source>
        <dbReference type="Proteomes" id="UP000595437"/>
    </source>
</evidence>